<keyword evidence="3" id="KW-0378">Hydrolase</keyword>
<organism evidence="10 11">
    <name type="scientific">Phytophthora boehmeriae</name>
    <dbReference type="NCBI Taxonomy" id="109152"/>
    <lineage>
        <taxon>Eukaryota</taxon>
        <taxon>Sar</taxon>
        <taxon>Stramenopiles</taxon>
        <taxon>Oomycota</taxon>
        <taxon>Peronosporomycetes</taxon>
        <taxon>Peronosporales</taxon>
        <taxon>Peronosporaceae</taxon>
        <taxon>Phytophthora</taxon>
    </lineage>
</organism>
<evidence type="ECO:0000259" key="9">
    <source>
        <dbReference type="Pfam" id="PF04083"/>
    </source>
</evidence>
<gene>
    <name evidence="10" type="primary">TGL1_5</name>
    <name evidence="10" type="ORF">PHYBOEH_007947</name>
</gene>
<evidence type="ECO:0000256" key="5">
    <source>
        <dbReference type="ARBA" id="ARBA00023098"/>
    </source>
</evidence>
<keyword evidence="4" id="KW-0442">Lipid degradation</keyword>
<accession>A0A8T1X3C6</accession>
<dbReference type="Pfam" id="PF04083">
    <property type="entry name" value="Abhydro_lipase"/>
    <property type="match status" value="1"/>
</dbReference>
<dbReference type="FunFam" id="3.40.50.1820:FF:000057">
    <property type="entry name" value="Lipase"/>
    <property type="match status" value="1"/>
</dbReference>
<dbReference type="InterPro" id="IPR025483">
    <property type="entry name" value="Lipase_euk"/>
</dbReference>
<sequence length="462" mass="51598">MVDPRRHLLVCFLWSFVLLLSVDGEAEVDVDPDVGRNVTELIKARGYAVETHKVTTADRYVLTMYRMPKSYDETQSGSDPAVNKPVVLLQHGLIDSSFTFVCNFRKQSLAFILADAGYDVWLANNRGNTWSREHLDYTEDDDEFWDFTWEDMGKYDLPAEIEYVLKRTKRPTLSFVGQSQGSIQAFAGFSIDQEMAKKVSYYAALTPVAWTGNMDAKIFNGMAKLHLEKLFKVFDIVEFSPKSKFIQEKLGGFTCTVLSELCDSTLSLIMSGPSSSMNTTRLPVYLSQMPAGTSVKNMAHFAQSIRENTFASYDYGCDCDRDSDISECSESECENKKVYGSFDPPAIPIGKMVYPRTGLYIGGEDSIATETDIAQLRSALPSGTIVHELTVDKYTHLDAVWAADTYEMMYKDLLVQLKKYRGVGYEPNSKSSADSAADAAETGGEADIVSEGKIFSFRSQLD</sequence>
<dbReference type="PANTHER" id="PTHR11005">
    <property type="entry name" value="LYSOSOMAL ACID LIPASE-RELATED"/>
    <property type="match status" value="1"/>
</dbReference>
<proteinExistence type="inferred from homology"/>
<dbReference type="InterPro" id="IPR006693">
    <property type="entry name" value="AB_hydrolase_lipase"/>
</dbReference>
<keyword evidence="6" id="KW-0325">Glycoprotein</keyword>
<evidence type="ECO:0000256" key="1">
    <source>
        <dbReference type="ARBA" id="ARBA00010701"/>
    </source>
</evidence>
<keyword evidence="11" id="KW-1185">Reference proteome</keyword>
<name>A0A8T1X3C6_9STRA</name>
<feature type="chain" id="PRO_5035798282" evidence="8">
    <location>
        <begin position="25"/>
        <end position="462"/>
    </location>
</feature>
<evidence type="ECO:0000256" key="2">
    <source>
        <dbReference type="ARBA" id="ARBA00022729"/>
    </source>
</evidence>
<comment type="similarity">
    <text evidence="1">Belongs to the AB hydrolase superfamily. Lipase family.</text>
</comment>
<dbReference type="GO" id="GO:0016787">
    <property type="term" value="F:hydrolase activity"/>
    <property type="evidence" value="ECO:0007669"/>
    <property type="project" value="UniProtKB-KW"/>
</dbReference>
<dbReference type="Proteomes" id="UP000693981">
    <property type="component" value="Unassembled WGS sequence"/>
</dbReference>
<evidence type="ECO:0000256" key="8">
    <source>
        <dbReference type="SAM" id="SignalP"/>
    </source>
</evidence>
<dbReference type="PIRSF" id="PIRSF000862">
    <property type="entry name" value="Steryl_ester_lip"/>
    <property type="match status" value="1"/>
</dbReference>
<feature type="compositionally biased region" description="Low complexity" evidence="7">
    <location>
        <begin position="431"/>
        <end position="440"/>
    </location>
</feature>
<feature type="region of interest" description="Disordered" evidence="7">
    <location>
        <begin position="426"/>
        <end position="445"/>
    </location>
</feature>
<dbReference type="EMBL" id="JAGDFL010000045">
    <property type="protein sequence ID" value="KAG7399784.1"/>
    <property type="molecule type" value="Genomic_DNA"/>
</dbReference>
<evidence type="ECO:0000256" key="7">
    <source>
        <dbReference type="SAM" id="MobiDB-lite"/>
    </source>
</evidence>
<evidence type="ECO:0000256" key="3">
    <source>
        <dbReference type="ARBA" id="ARBA00022801"/>
    </source>
</evidence>
<comment type="caution">
    <text evidence="10">The sequence shown here is derived from an EMBL/GenBank/DDBJ whole genome shotgun (WGS) entry which is preliminary data.</text>
</comment>
<evidence type="ECO:0000313" key="10">
    <source>
        <dbReference type="EMBL" id="KAG7399784.1"/>
    </source>
</evidence>
<evidence type="ECO:0000256" key="6">
    <source>
        <dbReference type="ARBA" id="ARBA00023180"/>
    </source>
</evidence>
<dbReference type="GO" id="GO:0016042">
    <property type="term" value="P:lipid catabolic process"/>
    <property type="evidence" value="ECO:0007669"/>
    <property type="project" value="UniProtKB-KW"/>
</dbReference>
<keyword evidence="2 8" id="KW-0732">Signal</keyword>
<evidence type="ECO:0000313" key="11">
    <source>
        <dbReference type="Proteomes" id="UP000693981"/>
    </source>
</evidence>
<keyword evidence="5" id="KW-0443">Lipid metabolism</keyword>
<evidence type="ECO:0000256" key="4">
    <source>
        <dbReference type="ARBA" id="ARBA00022963"/>
    </source>
</evidence>
<reference evidence="10" key="1">
    <citation type="submission" date="2021-02" db="EMBL/GenBank/DDBJ databases">
        <authorList>
            <person name="Palmer J.M."/>
        </authorList>
    </citation>
    <scope>NUCLEOTIDE SEQUENCE</scope>
    <source>
        <strain evidence="10">SCRP23</strain>
    </source>
</reference>
<feature type="domain" description="Partial AB-hydrolase lipase" evidence="9">
    <location>
        <begin position="38"/>
        <end position="103"/>
    </location>
</feature>
<dbReference type="OrthoDB" id="9974421at2759"/>
<feature type="signal peptide" evidence="8">
    <location>
        <begin position="1"/>
        <end position="24"/>
    </location>
</feature>
<dbReference type="AlphaFoldDB" id="A0A8T1X3C6"/>
<protein>
    <submittedName>
        <fullName evidence="10">Cholesterol esterase</fullName>
    </submittedName>
</protein>